<comment type="similarity">
    <text evidence="7">Belongs to the glycosyltransferase 87 family.</text>
</comment>
<evidence type="ECO:0000313" key="9">
    <source>
        <dbReference type="EMBL" id="MFC3961702.1"/>
    </source>
</evidence>
<comment type="subcellular location">
    <subcellularLocation>
        <location evidence="1">Cell membrane</location>
        <topology evidence="1">Multi-pass membrane protein</topology>
    </subcellularLocation>
</comment>
<feature type="transmembrane region" description="Helical" evidence="8">
    <location>
        <begin position="302"/>
        <end position="320"/>
    </location>
</feature>
<feature type="transmembrane region" description="Helical" evidence="8">
    <location>
        <begin position="215"/>
        <end position="234"/>
    </location>
</feature>
<dbReference type="EMBL" id="JBHSAX010000006">
    <property type="protein sequence ID" value="MFC3961702.1"/>
    <property type="molecule type" value="Genomic_DNA"/>
</dbReference>
<accession>A0ABV8DQK9</accession>
<evidence type="ECO:0000256" key="5">
    <source>
        <dbReference type="ARBA" id="ARBA00022989"/>
    </source>
</evidence>
<comment type="caution">
    <text evidence="9">The sequence shown here is derived from an EMBL/GenBank/DDBJ whole genome shotgun (WGS) entry which is preliminary data.</text>
</comment>
<keyword evidence="6 8" id="KW-0472">Membrane</keyword>
<keyword evidence="5 8" id="KW-1133">Transmembrane helix</keyword>
<evidence type="ECO:0000256" key="6">
    <source>
        <dbReference type="ARBA" id="ARBA00023136"/>
    </source>
</evidence>
<proteinExistence type="inferred from homology"/>
<feature type="transmembrane region" description="Helical" evidence="8">
    <location>
        <begin position="349"/>
        <end position="366"/>
    </location>
</feature>
<dbReference type="Pfam" id="PF09594">
    <property type="entry name" value="GT87"/>
    <property type="match status" value="1"/>
</dbReference>
<sequence length="435" mass="47022">MTSSAAADRAVPRSRPRLWRAAWLAPMLTTALAVLCLTQPIWPIEEISRGFIDLQVYRLGVEALRSGGDMYGELPRTTLGISLPFIYPPFAALVLAPFALLPWDAAAFAFFATSTAALTLTLYLVARRFWPDRSTLELALLATATATPLAMLLEPTRSTLDFGQVNLLLMALVAADCLTGKPRWRRGMLVGIAAAIKLTPAAFVLYFLVRRDYRAAITAAISGAVATLVGFAVLPSESFEYWFGGMGNVDGLSGSAFHTNQSIQGVLSRLRVPEPGFTVVWLACAAVLLALVVAAMRRAAHVPALALAINAVFTLLVSPISWSHHWVWIAPALFGMACYACTLPWRRALGWFAVTAVTAAVFVYGPQNWLPGGEDREYDWTPVQHLVGDTYVWLGVVLVLLFLVTGRRRVTASATVPEQRAPIAADPAVRSAAGA</sequence>
<gene>
    <name evidence="9" type="ORF">ACFO0B_06845</name>
</gene>
<feature type="transmembrane region" description="Helical" evidence="8">
    <location>
        <begin position="108"/>
        <end position="130"/>
    </location>
</feature>
<keyword evidence="3" id="KW-0808">Transferase</keyword>
<feature type="transmembrane region" description="Helical" evidence="8">
    <location>
        <begin position="188"/>
        <end position="208"/>
    </location>
</feature>
<evidence type="ECO:0000256" key="4">
    <source>
        <dbReference type="ARBA" id="ARBA00022692"/>
    </source>
</evidence>
<keyword evidence="2" id="KW-1003">Cell membrane</keyword>
<organism evidence="9 10">
    <name type="scientific">Nocardia jiangsuensis</name>
    <dbReference type="NCBI Taxonomy" id="1691563"/>
    <lineage>
        <taxon>Bacteria</taxon>
        <taxon>Bacillati</taxon>
        <taxon>Actinomycetota</taxon>
        <taxon>Actinomycetes</taxon>
        <taxon>Mycobacteriales</taxon>
        <taxon>Nocardiaceae</taxon>
        <taxon>Nocardia</taxon>
    </lineage>
</organism>
<evidence type="ECO:0000256" key="1">
    <source>
        <dbReference type="ARBA" id="ARBA00004651"/>
    </source>
</evidence>
<feature type="transmembrane region" description="Helical" evidence="8">
    <location>
        <begin position="386"/>
        <end position="404"/>
    </location>
</feature>
<dbReference type="Proteomes" id="UP001595696">
    <property type="component" value="Unassembled WGS sequence"/>
</dbReference>
<feature type="transmembrane region" description="Helical" evidence="8">
    <location>
        <begin position="276"/>
        <end position="295"/>
    </location>
</feature>
<feature type="transmembrane region" description="Helical" evidence="8">
    <location>
        <begin position="326"/>
        <end position="342"/>
    </location>
</feature>
<evidence type="ECO:0000313" key="10">
    <source>
        <dbReference type="Proteomes" id="UP001595696"/>
    </source>
</evidence>
<name>A0ABV8DQK9_9NOCA</name>
<protein>
    <submittedName>
        <fullName evidence="9">Glycosyltransferase 87 family protein</fullName>
    </submittedName>
</protein>
<evidence type="ECO:0000256" key="8">
    <source>
        <dbReference type="SAM" id="Phobius"/>
    </source>
</evidence>
<keyword evidence="4 8" id="KW-0812">Transmembrane</keyword>
<feature type="transmembrane region" description="Helical" evidence="8">
    <location>
        <begin position="79"/>
        <end position="101"/>
    </location>
</feature>
<keyword evidence="10" id="KW-1185">Reference proteome</keyword>
<evidence type="ECO:0000256" key="7">
    <source>
        <dbReference type="ARBA" id="ARBA00024033"/>
    </source>
</evidence>
<feature type="transmembrane region" description="Helical" evidence="8">
    <location>
        <begin position="21"/>
        <end position="42"/>
    </location>
</feature>
<reference evidence="10" key="1">
    <citation type="journal article" date="2019" name="Int. J. Syst. Evol. Microbiol.">
        <title>The Global Catalogue of Microorganisms (GCM) 10K type strain sequencing project: providing services to taxonomists for standard genome sequencing and annotation.</title>
        <authorList>
            <consortium name="The Broad Institute Genomics Platform"/>
            <consortium name="The Broad Institute Genome Sequencing Center for Infectious Disease"/>
            <person name="Wu L."/>
            <person name="Ma J."/>
        </authorList>
    </citation>
    <scope>NUCLEOTIDE SEQUENCE [LARGE SCALE GENOMIC DNA]</scope>
    <source>
        <strain evidence="10">CGMCC 4.7330</strain>
    </source>
</reference>
<dbReference type="InterPro" id="IPR018584">
    <property type="entry name" value="GT87"/>
</dbReference>
<dbReference type="RefSeq" id="WP_378611458.1">
    <property type="nucleotide sequence ID" value="NZ_JBHSAX010000006.1"/>
</dbReference>
<evidence type="ECO:0000256" key="3">
    <source>
        <dbReference type="ARBA" id="ARBA00022679"/>
    </source>
</evidence>
<evidence type="ECO:0000256" key="2">
    <source>
        <dbReference type="ARBA" id="ARBA00022475"/>
    </source>
</evidence>